<proteinExistence type="predicted"/>
<gene>
    <name evidence="3" type="ORF">AAF712_008635</name>
</gene>
<comment type="caution">
    <text evidence="3">The sequence shown here is derived from an EMBL/GenBank/DDBJ whole genome shotgun (WGS) entry which is preliminary data.</text>
</comment>
<evidence type="ECO:0000259" key="2">
    <source>
        <dbReference type="Pfam" id="PF18717"/>
    </source>
</evidence>
<dbReference type="Proteomes" id="UP001437256">
    <property type="component" value="Unassembled WGS sequence"/>
</dbReference>
<dbReference type="Pfam" id="PF18717">
    <property type="entry name" value="CxC4"/>
    <property type="match status" value="1"/>
</dbReference>
<dbReference type="InterPro" id="IPR040648">
    <property type="entry name" value="HMGXB3_CxC4"/>
</dbReference>
<organism evidence="3 4">
    <name type="scientific">Marasmius tenuissimus</name>
    <dbReference type="NCBI Taxonomy" id="585030"/>
    <lineage>
        <taxon>Eukaryota</taxon>
        <taxon>Fungi</taxon>
        <taxon>Dikarya</taxon>
        <taxon>Basidiomycota</taxon>
        <taxon>Agaricomycotina</taxon>
        <taxon>Agaricomycetes</taxon>
        <taxon>Agaricomycetidae</taxon>
        <taxon>Agaricales</taxon>
        <taxon>Marasmiineae</taxon>
        <taxon>Marasmiaceae</taxon>
        <taxon>Marasmius</taxon>
    </lineage>
</organism>
<feature type="domain" description="HMG" evidence="2">
    <location>
        <begin position="386"/>
        <end position="516"/>
    </location>
</feature>
<dbReference type="EMBL" id="JBBXMP010000062">
    <property type="protein sequence ID" value="KAL0064471.1"/>
    <property type="molecule type" value="Genomic_DNA"/>
</dbReference>
<accession>A0ABR2ZTL9</accession>
<feature type="region of interest" description="Disordered" evidence="1">
    <location>
        <begin position="1"/>
        <end position="94"/>
    </location>
</feature>
<name>A0ABR2ZTL9_9AGAR</name>
<protein>
    <recommendedName>
        <fullName evidence="2">HMG domain-containing protein</fullName>
    </recommendedName>
</protein>
<keyword evidence="4" id="KW-1185">Reference proteome</keyword>
<feature type="region of interest" description="Disordered" evidence="1">
    <location>
        <begin position="111"/>
        <end position="131"/>
    </location>
</feature>
<sequence>MSSKSQKQALWSKKLDETQADSEIDSWGVKRSTALSLDGLEVEKFNVKRRKKGWQDQSPSKKSSMKTSSQRKRAAGKERPPQGSMRAEQAQMVPTASCEMTSDLGLGGGSGDFVDDMGGFGHSPTPTEGSSEEEVERYLQEFQEGRAGFYHIGTFVFIVQGWDKRQMAPTDNWYHFRAQKVGSDVDLDCRCPDGRRARTCVHKDCYREFRKEYFSRLESDTSAESLVVLFRRERVSELNAEATLWLNMFSVQEEKSHESELDKRAVVSFIGTDDGRGDWRCSSNRHAKWSSCEHRKMAIKSFRMFNARVTAEGSDFGDVNSDWDNTLENFGDGDAIGDRVEMAVVEPVNGNQGLERSISYLPIRPPEWISLQSDAAHYPRTSPKNSVPNTIDLRGGGRSGCNTRLSPALEGTERILKECKVYTVTEELHRHIEVVRCPTCHPRKNCFIGPDARVFGLFNFNNSVLLSHELLDEYTSRFTSTVTPFASFVESMSRVYSGRGFSFLKEDLFRSAWFAYAGLQDFSGDMHCPECREEPDCVIWDGITLAYGKEHLTDVLKPPTHLEVSAPIRRRDYPEKPQLIPDTRKEPTRRLLRRWVESTKPKGRKKDGESEDEGVPQVDLSGYGTICERLEKVSKWLRVLFVRIFSLQSRVPESGLKRLYRSLFVQLAAEESAVQMVNWSALQRLEGFVVNPTRDTATQLTAIPAVWKVLEEEWKVNRMYPQDTVEVCRWMCERARVVFSSLTRHGVGNLPLANGKDTEDWREVSLTFACSESELTWCV</sequence>
<feature type="compositionally biased region" description="Low complexity" evidence="1">
    <location>
        <begin position="58"/>
        <end position="68"/>
    </location>
</feature>
<reference evidence="3 4" key="1">
    <citation type="submission" date="2024-05" db="EMBL/GenBank/DDBJ databases">
        <title>A draft genome resource for the thread blight pathogen Marasmius tenuissimus strain MS-2.</title>
        <authorList>
            <person name="Yulfo-Soto G.E."/>
            <person name="Baruah I.K."/>
            <person name="Amoako-Attah I."/>
            <person name="Bukari Y."/>
            <person name="Meinhardt L.W."/>
            <person name="Bailey B.A."/>
            <person name="Cohen S.P."/>
        </authorList>
    </citation>
    <scope>NUCLEOTIDE SEQUENCE [LARGE SCALE GENOMIC DNA]</scope>
    <source>
        <strain evidence="3 4">MS-2</strain>
    </source>
</reference>
<evidence type="ECO:0000313" key="4">
    <source>
        <dbReference type="Proteomes" id="UP001437256"/>
    </source>
</evidence>
<evidence type="ECO:0000313" key="3">
    <source>
        <dbReference type="EMBL" id="KAL0064471.1"/>
    </source>
</evidence>
<evidence type="ECO:0000256" key="1">
    <source>
        <dbReference type="SAM" id="MobiDB-lite"/>
    </source>
</evidence>